<reference evidence="7" key="1">
    <citation type="submission" date="2023-04" db="EMBL/GenBank/DDBJ databases">
        <title>Sphingomonas sp. MAHUQ-71 isolated from rice field.</title>
        <authorList>
            <person name="Huq M.A."/>
        </authorList>
    </citation>
    <scope>NUCLEOTIDE SEQUENCE</scope>
    <source>
        <strain evidence="7">MAHUQ-71</strain>
    </source>
</reference>
<evidence type="ECO:0000313" key="8">
    <source>
        <dbReference type="Proteomes" id="UP001160625"/>
    </source>
</evidence>
<evidence type="ECO:0000256" key="4">
    <source>
        <dbReference type="PROSITE-ProRule" id="PRU00433"/>
    </source>
</evidence>
<dbReference type="Gene3D" id="1.10.760.10">
    <property type="entry name" value="Cytochrome c-like domain"/>
    <property type="match status" value="1"/>
</dbReference>
<sequence length="162" mass="17431">MRAQWLILLLPLVGCDLSMTRQDRHDAQGDATLWKGGPAVSSVAPDGSIAQDQPARDVALDEPPPVTVALLERGQDRYGIFCTACHGEDGGGEGRVVQRGFPRPPAFGSQDHSRRTVDVITHGSGVMYPFADRIEPSDRWAIAAYVEALKRLRAGEPTGKGA</sequence>
<comment type="caution">
    <text evidence="7">The sequence shown here is derived from an EMBL/GenBank/DDBJ whole genome shotgun (WGS) entry which is preliminary data.</text>
</comment>
<protein>
    <submittedName>
        <fullName evidence="7">Cytochrome c</fullName>
    </submittedName>
</protein>
<evidence type="ECO:0000256" key="3">
    <source>
        <dbReference type="ARBA" id="ARBA00023004"/>
    </source>
</evidence>
<evidence type="ECO:0000256" key="1">
    <source>
        <dbReference type="ARBA" id="ARBA00022617"/>
    </source>
</evidence>
<gene>
    <name evidence="7" type="ORF">QGN17_05565</name>
</gene>
<evidence type="ECO:0000259" key="6">
    <source>
        <dbReference type="PROSITE" id="PS51007"/>
    </source>
</evidence>
<dbReference type="RefSeq" id="WP_281043506.1">
    <property type="nucleotide sequence ID" value="NZ_JARYGZ010000001.1"/>
</dbReference>
<dbReference type="InterPro" id="IPR009056">
    <property type="entry name" value="Cyt_c-like_dom"/>
</dbReference>
<evidence type="ECO:0000256" key="5">
    <source>
        <dbReference type="SAM" id="MobiDB-lite"/>
    </source>
</evidence>
<accession>A0ABT6MYR0</accession>
<dbReference type="InterPro" id="IPR036909">
    <property type="entry name" value="Cyt_c-like_dom_sf"/>
</dbReference>
<dbReference type="PANTHER" id="PTHR40394:SF2">
    <property type="entry name" value="QUINOL:CYTOCHROME C OXIDOREDUCTASE MEMBRANE PROTEIN"/>
    <property type="match status" value="1"/>
</dbReference>
<keyword evidence="8" id="KW-1185">Reference proteome</keyword>
<organism evidence="7 8">
    <name type="scientific">Sphingomonas oryzagri</name>
    <dbReference type="NCBI Taxonomy" id="3042314"/>
    <lineage>
        <taxon>Bacteria</taxon>
        <taxon>Pseudomonadati</taxon>
        <taxon>Pseudomonadota</taxon>
        <taxon>Alphaproteobacteria</taxon>
        <taxon>Sphingomonadales</taxon>
        <taxon>Sphingomonadaceae</taxon>
        <taxon>Sphingomonas</taxon>
    </lineage>
</organism>
<keyword evidence="3 4" id="KW-0408">Iron</keyword>
<feature type="region of interest" description="Disordered" evidence="5">
    <location>
        <begin position="36"/>
        <end position="60"/>
    </location>
</feature>
<proteinExistence type="predicted"/>
<evidence type="ECO:0000256" key="2">
    <source>
        <dbReference type="ARBA" id="ARBA00022723"/>
    </source>
</evidence>
<dbReference type="SUPFAM" id="SSF46626">
    <property type="entry name" value="Cytochrome c"/>
    <property type="match status" value="1"/>
</dbReference>
<keyword evidence="1 4" id="KW-0349">Heme</keyword>
<feature type="domain" description="Cytochrome c" evidence="6">
    <location>
        <begin position="69"/>
        <end position="150"/>
    </location>
</feature>
<evidence type="ECO:0000313" key="7">
    <source>
        <dbReference type="EMBL" id="MDH7638191.1"/>
    </source>
</evidence>
<dbReference type="PANTHER" id="PTHR40394">
    <property type="entry name" value="LIPOPROTEIN-RELATED"/>
    <property type="match status" value="1"/>
</dbReference>
<dbReference type="Pfam" id="PF13442">
    <property type="entry name" value="Cytochrome_CBB3"/>
    <property type="match status" value="1"/>
</dbReference>
<dbReference type="Proteomes" id="UP001160625">
    <property type="component" value="Unassembled WGS sequence"/>
</dbReference>
<name>A0ABT6MYR0_9SPHN</name>
<dbReference type="EMBL" id="JARYGZ010000001">
    <property type="protein sequence ID" value="MDH7638191.1"/>
    <property type="molecule type" value="Genomic_DNA"/>
</dbReference>
<dbReference type="PROSITE" id="PS51007">
    <property type="entry name" value="CYTC"/>
    <property type="match status" value="1"/>
</dbReference>
<keyword evidence="2 4" id="KW-0479">Metal-binding</keyword>